<organism evidence="3 4">
    <name type="scientific">Propioniferax innocua</name>
    <dbReference type="NCBI Taxonomy" id="1753"/>
    <lineage>
        <taxon>Bacteria</taxon>
        <taxon>Bacillati</taxon>
        <taxon>Actinomycetota</taxon>
        <taxon>Actinomycetes</taxon>
        <taxon>Propionibacteriales</taxon>
        <taxon>Propionibacteriaceae</taxon>
        <taxon>Propioniferax</taxon>
    </lineage>
</organism>
<protein>
    <submittedName>
        <fullName evidence="3">Uncharacterized protein</fullName>
    </submittedName>
</protein>
<feature type="signal peptide" evidence="2">
    <location>
        <begin position="1"/>
        <end position="24"/>
    </location>
</feature>
<feature type="compositionally biased region" description="Low complexity" evidence="1">
    <location>
        <begin position="131"/>
        <end position="160"/>
    </location>
</feature>
<dbReference type="AlphaFoldDB" id="A0A542ZSG9"/>
<reference evidence="3 4" key="1">
    <citation type="submission" date="2019-06" db="EMBL/GenBank/DDBJ databases">
        <title>Sequencing the genomes of 1000 actinobacteria strains.</title>
        <authorList>
            <person name="Klenk H.-P."/>
        </authorList>
    </citation>
    <scope>NUCLEOTIDE SEQUENCE [LARGE SCALE GENOMIC DNA]</scope>
    <source>
        <strain evidence="3 4">DSM 8251</strain>
    </source>
</reference>
<keyword evidence="2" id="KW-0732">Signal</keyword>
<sequence>MKKILATTFAGGVLLAGLGTTADAADGISVDTSPYDPNGSISITFPGCEGAELYASDIYFGHTEPGPATLLVSNYLHPSEPFDFDALEVTGEEGIFITARCEFADGTTTELEPINVYPEGSRFLDEDPSDDPSSTPSAESSETPSAESSETPSAESSETPSADDDADSGTGSPDEGSKGLPKTGV</sequence>
<name>A0A542ZSG9_9ACTN</name>
<evidence type="ECO:0000256" key="1">
    <source>
        <dbReference type="SAM" id="MobiDB-lite"/>
    </source>
</evidence>
<evidence type="ECO:0000313" key="4">
    <source>
        <dbReference type="Proteomes" id="UP000316196"/>
    </source>
</evidence>
<evidence type="ECO:0000313" key="3">
    <source>
        <dbReference type="EMBL" id="TQL63288.1"/>
    </source>
</evidence>
<evidence type="ECO:0000256" key="2">
    <source>
        <dbReference type="SAM" id="SignalP"/>
    </source>
</evidence>
<dbReference type="Proteomes" id="UP000316196">
    <property type="component" value="Unassembled WGS sequence"/>
</dbReference>
<feature type="chain" id="PRO_5021949232" evidence="2">
    <location>
        <begin position="25"/>
        <end position="185"/>
    </location>
</feature>
<dbReference type="EMBL" id="VFOR01000001">
    <property type="protein sequence ID" value="TQL63288.1"/>
    <property type="molecule type" value="Genomic_DNA"/>
</dbReference>
<comment type="caution">
    <text evidence="3">The sequence shown here is derived from an EMBL/GenBank/DDBJ whole genome shotgun (WGS) entry which is preliminary data.</text>
</comment>
<gene>
    <name evidence="3" type="ORF">FB460_1090</name>
</gene>
<feature type="region of interest" description="Disordered" evidence="1">
    <location>
        <begin position="119"/>
        <end position="185"/>
    </location>
</feature>
<proteinExistence type="predicted"/>
<dbReference type="RefSeq" id="WP_142093028.1">
    <property type="nucleotide sequence ID" value="NZ_BAAAMD010000001.1"/>
</dbReference>
<accession>A0A542ZSG9</accession>
<keyword evidence="4" id="KW-1185">Reference proteome</keyword>